<proteinExistence type="predicted"/>
<evidence type="ECO:0000313" key="2">
    <source>
        <dbReference type="EMBL" id="KAF9515706.1"/>
    </source>
</evidence>
<sequence length="153" mass="16491">MNHNAPKDYGASCETASACSCLSPVPDHVDGAPATRVHARRRQHHTVGLDHHNNTVAEAQCPAPSPARSPSPRSPTSPRHSSSTPRHAGPPREASRSHSGPPAAHPRPTHQRAHTTTSNGVMYNGKMIVGNPADVDRYVSSQKNIEKWMRGVR</sequence>
<keyword evidence="3" id="KW-1185">Reference proteome</keyword>
<gene>
    <name evidence="2" type="ORF">BS47DRAFT_1341632</name>
</gene>
<dbReference type="OrthoDB" id="3317558at2759"/>
<feature type="compositionally biased region" description="Pro residues" evidence="1">
    <location>
        <begin position="63"/>
        <end position="75"/>
    </location>
</feature>
<feature type="compositionally biased region" description="Low complexity" evidence="1">
    <location>
        <begin position="76"/>
        <end position="87"/>
    </location>
</feature>
<accession>A0A9P6DUT7</accession>
<protein>
    <submittedName>
        <fullName evidence="2">Uncharacterized protein</fullName>
    </submittedName>
</protein>
<dbReference type="AlphaFoldDB" id="A0A9P6DUT7"/>
<reference evidence="2" key="1">
    <citation type="journal article" date="2020" name="Nat. Commun.">
        <title>Large-scale genome sequencing of mycorrhizal fungi provides insights into the early evolution of symbiotic traits.</title>
        <authorList>
            <person name="Miyauchi S."/>
            <person name="Kiss E."/>
            <person name="Kuo A."/>
            <person name="Drula E."/>
            <person name="Kohler A."/>
            <person name="Sanchez-Garcia M."/>
            <person name="Morin E."/>
            <person name="Andreopoulos B."/>
            <person name="Barry K.W."/>
            <person name="Bonito G."/>
            <person name="Buee M."/>
            <person name="Carver A."/>
            <person name="Chen C."/>
            <person name="Cichocki N."/>
            <person name="Clum A."/>
            <person name="Culley D."/>
            <person name="Crous P.W."/>
            <person name="Fauchery L."/>
            <person name="Girlanda M."/>
            <person name="Hayes R.D."/>
            <person name="Keri Z."/>
            <person name="LaButti K."/>
            <person name="Lipzen A."/>
            <person name="Lombard V."/>
            <person name="Magnuson J."/>
            <person name="Maillard F."/>
            <person name="Murat C."/>
            <person name="Nolan M."/>
            <person name="Ohm R.A."/>
            <person name="Pangilinan J."/>
            <person name="Pereira M.F."/>
            <person name="Perotto S."/>
            <person name="Peter M."/>
            <person name="Pfister S."/>
            <person name="Riley R."/>
            <person name="Sitrit Y."/>
            <person name="Stielow J.B."/>
            <person name="Szollosi G."/>
            <person name="Zifcakova L."/>
            <person name="Stursova M."/>
            <person name="Spatafora J.W."/>
            <person name="Tedersoo L."/>
            <person name="Vaario L.M."/>
            <person name="Yamada A."/>
            <person name="Yan M."/>
            <person name="Wang P."/>
            <person name="Xu J."/>
            <person name="Bruns T."/>
            <person name="Baldrian P."/>
            <person name="Vilgalys R."/>
            <person name="Dunand C."/>
            <person name="Henrissat B."/>
            <person name="Grigoriev I.V."/>
            <person name="Hibbett D."/>
            <person name="Nagy L.G."/>
            <person name="Martin F.M."/>
        </authorList>
    </citation>
    <scope>NUCLEOTIDE SEQUENCE</scope>
    <source>
        <strain evidence="2">UP504</strain>
    </source>
</reference>
<name>A0A9P6DUT7_9AGAM</name>
<comment type="caution">
    <text evidence="2">The sequence shown here is derived from an EMBL/GenBank/DDBJ whole genome shotgun (WGS) entry which is preliminary data.</text>
</comment>
<evidence type="ECO:0000256" key="1">
    <source>
        <dbReference type="SAM" id="MobiDB-lite"/>
    </source>
</evidence>
<evidence type="ECO:0000313" key="3">
    <source>
        <dbReference type="Proteomes" id="UP000886523"/>
    </source>
</evidence>
<dbReference type="EMBL" id="MU128947">
    <property type="protein sequence ID" value="KAF9515706.1"/>
    <property type="molecule type" value="Genomic_DNA"/>
</dbReference>
<dbReference type="Proteomes" id="UP000886523">
    <property type="component" value="Unassembled WGS sequence"/>
</dbReference>
<feature type="region of interest" description="Disordered" evidence="1">
    <location>
        <begin position="35"/>
        <end position="125"/>
    </location>
</feature>
<organism evidence="2 3">
    <name type="scientific">Hydnum rufescens UP504</name>
    <dbReference type="NCBI Taxonomy" id="1448309"/>
    <lineage>
        <taxon>Eukaryota</taxon>
        <taxon>Fungi</taxon>
        <taxon>Dikarya</taxon>
        <taxon>Basidiomycota</taxon>
        <taxon>Agaricomycotina</taxon>
        <taxon>Agaricomycetes</taxon>
        <taxon>Cantharellales</taxon>
        <taxon>Hydnaceae</taxon>
        <taxon>Hydnum</taxon>
    </lineage>
</organism>